<evidence type="ECO:0000313" key="6">
    <source>
        <dbReference type="Proteomes" id="UP000640274"/>
    </source>
</evidence>
<dbReference type="SMART" id="SM00347">
    <property type="entry name" value="HTH_MARR"/>
    <property type="match status" value="1"/>
</dbReference>
<dbReference type="GO" id="GO:0003677">
    <property type="term" value="F:DNA binding"/>
    <property type="evidence" value="ECO:0007669"/>
    <property type="project" value="UniProtKB-KW"/>
</dbReference>
<name>A0A934J999_9BACL</name>
<dbReference type="InterPro" id="IPR036388">
    <property type="entry name" value="WH-like_DNA-bd_sf"/>
</dbReference>
<dbReference type="SUPFAM" id="SSF46785">
    <property type="entry name" value="Winged helix' DNA-binding domain"/>
    <property type="match status" value="1"/>
</dbReference>
<dbReference type="Proteomes" id="UP000640274">
    <property type="component" value="Unassembled WGS sequence"/>
</dbReference>
<dbReference type="PANTHER" id="PTHR42756">
    <property type="entry name" value="TRANSCRIPTIONAL REGULATOR, MARR"/>
    <property type="match status" value="1"/>
</dbReference>
<evidence type="ECO:0000259" key="4">
    <source>
        <dbReference type="PROSITE" id="PS50995"/>
    </source>
</evidence>
<dbReference type="InterPro" id="IPR000835">
    <property type="entry name" value="HTH_MarR-typ"/>
</dbReference>
<evidence type="ECO:0000313" key="5">
    <source>
        <dbReference type="EMBL" id="MBJ6362638.1"/>
    </source>
</evidence>
<dbReference type="AlphaFoldDB" id="A0A934J999"/>
<accession>A0A934J999</accession>
<dbReference type="Pfam" id="PF01047">
    <property type="entry name" value="MarR"/>
    <property type="match status" value="1"/>
</dbReference>
<dbReference type="Gene3D" id="1.10.10.10">
    <property type="entry name" value="Winged helix-like DNA-binding domain superfamily/Winged helix DNA-binding domain"/>
    <property type="match status" value="1"/>
</dbReference>
<dbReference type="EMBL" id="JAELUP010000086">
    <property type="protein sequence ID" value="MBJ6362638.1"/>
    <property type="molecule type" value="Genomic_DNA"/>
</dbReference>
<gene>
    <name evidence="5" type="ORF">JFN88_15565</name>
</gene>
<protein>
    <submittedName>
        <fullName evidence="5">MarR family transcriptional regulator</fullName>
    </submittedName>
</protein>
<organism evidence="5 6">
    <name type="scientific">Paenibacillus roseus</name>
    <dbReference type="NCBI Taxonomy" id="2798579"/>
    <lineage>
        <taxon>Bacteria</taxon>
        <taxon>Bacillati</taxon>
        <taxon>Bacillota</taxon>
        <taxon>Bacilli</taxon>
        <taxon>Bacillales</taxon>
        <taxon>Paenibacillaceae</taxon>
        <taxon>Paenibacillus</taxon>
    </lineage>
</organism>
<sequence length="154" mass="17525">MEEKMLPEITARYETAMFTVNRKLNAMIRELTPGDLTAEQLSTLRYIRSKGSATSSELADIFCVGRSSITAIITRLSAKNLIIRRLDEKDRRVIYLELSEEGTRLTDEMETRILHLFSKYLVDFDSEEAMLFINVLEKLAKVLAETADGSGNQQ</sequence>
<keyword evidence="3" id="KW-0804">Transcription</keyword>
<dbReference type="InterPro" id="IPR036390">
    <property type="entry name" value="WH_DNA-bd_sf"/>
</dbReference>
<comment type="caution">
    <text evidence="5">The sequence shown here is derived from an EMBL/GenBank/DDBJ whole genome shotgun (WGS) entry which is preliminary data.</text>
</comment>
<keyword evidence="2" id="KW-0238">DNA-binding</keyword>
<proteinExistence type="predicted"/>
<evidence type="ECO:0000256" key="2">
    <source>
        <dbReference type="ARBA" id="ARBA00023125"/>
    </source>
</evidence>
<reference evidence="5" key="1">
    <citation type="submission" date="2020-12" db="EMBL/GenBank/DDBJ databases">
        <authorList>
            <person name="Huq M.A."/>
        </authorList>
    </citation>
    <scope>NUCLEOTIDE SEQUENCE</scope>
    <source>
        <strain evidence="5">MAHUQ-46</strain>
    </source>
</reference>
<keyword evidence="6" id="KW-1185">Reference proteome</keyword>
<evidence type="ECO:0000256" key="1">
    <source>
        <dbReference type="ARBA" id="ARBA00023015"/>
    </source>
</evidence>
<keyword evidence="1" id="KW-0805">Transcription regulation</keyword>
<dbReference type="GO" id="GO:0003700">
    <property type="term" value="F:DNA-binding transcription factor activity"/>
    <property type="evidence" value="ECO:0007669"/>
    <property type="project" value="InterPro"/>
</dbReference>
<dbReference type="PANTHER" id="PTHR42756:SF1">
    <property type="entry name" value="TRANSCRIPTIONAL REPRESSOR OF EMRAB OPERON"/>
    <property type="match status" value="1"/>
</dbReference>
<dbReference type="PRINTS" id="PR00598">
    <property type="entry name" value="HTHMARR"/>
</dbReference>
<evidence type="ECO:0000256" key="3">
    <source>
        <dbReference type="ARBA" id="ARBA00023163"/>
    </source>
</evidence>
<dbReference type="PROSITE" id="PS50995">
    <property type="entry name" value="HTH_MARR_2"/>
    <property type="match status" value="1"/>
</dbReference>
<feature type="domain" description="HTH marR-type" evidence="4">
    <location>
        <begin position="10"/>
        <end position="141"/>
    </location>
</feature>